<evidence type="ECO:0000256" key="4">
    <source>
        <dbReference type="ARBA" id="ARBA00023157"/>
    </source>
</evidence>
<dbReference type="EMBL" id="SNXY01000006">
    <property type="protein sequence ID" value="TDP86454.1"/>
    <property type="molecule type" value="Genomic_DNA"/>
</dbReference>
<evidence type="ECO:0000313" key="10">
    <source>
        <dbReference type="Proteomes" id="UP000294547"/>
    </source>
</evidence>
<dbReference type="SMART" id="SM00223">
    <property type="entry name" value="APPLE"/>
    <property type="match status" value="1"/>
</dbReference>
<dbReference type="Pfam" id="PF00207">
    <property type="entry name" value="A2M"/>
    <property type="match status" value="1"/>
</dbReference>
<dbReference type="Gene3D" id="1.50.10.20">
    <property type="match status" value="1"/>
</dbReference>
<keyword evidence="4" id="KW-1015">Disulfide bond</keyword>
<dbReference type="RefSeq" id="WP_126537193.1">
    <property type="nucleotide sequence ID" value="NZ_BSPM01000008.1"/>
</dbReference>
<feature type="chain" id="PRO_5020628541" description="Apple domain-containing protein" evidence="5">
    <location>
        <begin position="31"/>
        <end position="1829"/>
    </location>
</feature>
<dbReference type="GO" id="GO:0004866">
    <property type="term" value="F:endopeptidase inhibitor activity"/>
    <property type="evidence" value="ECO:0007669"/>
    <property type="project" value="InterPro"/>
</dbReference>
<evidence type="ECO:0008006" key="11">
    <source>
        <dbReference type="Google" id="ProtNLM"/>
    </source>
</evidence>
<dbReference type="InterPro" id="IPR008930">
    <property type="entry name" value="Terpenoid_cyclase/PrenylTrfase"/>
</dbReference>
<dbReference type="InterPro" id="IPR021868">
    <property type="entry name" value="Alpha_2_Macroglob_MG3"/>
</dbReference>
<evidence type="ECO:0000256" key="1">
    <source>
        <dbReference type="ARBA" id="ARBA00010556"/>
    </source>
</evidence>
<accession>A0A4R6RJ74</accession>
<feature type="signal peptide" evidence="5">
    <location>
        <begin position="1"/>
        <end position="30"/>
    </location>
</feature>
<dbReference type="InterPro" id="IPR003609">
    <property type="entry name" value="Pan_app"/>
</dbReference>
<dbReference type="GO" id="GO:0006508">
    <property type="term" value="P:proteolysis"/>
    <property type="evidence" value="ECO:0007669"/>
    <property type="project" value="InterPro"/>
</dbReference>
<dbReference type="Gene3D" id="2.60.40.1930">
    <property type="match status" value="1"/>
</dbReference>
<dbReference type="Pfam" id="PF11974">
    <property type="entry name" value="bMG3"/>
    <property type="match status" value="1"/>
</dbReference>
<evidence type="ECO:0000256" key="5">
    <source>
        <dbReference type="SAM" id="SignalP"/>
    </source>
</evidence>
<organism evidence="9 10">
    <name type="scientific">Oharaeibacter diazotrophicus</name>
    <dbReference type="NCBI Taxonomy" id="1920512"/>
    <lineage>
        <taxon>Bacteria</taxon>
        <taxon>Pseudomonadati</taxon>
        <taxon>Pseudomonadota</taxon>
        <taxon>Alphaproteobacteria</taxon>
        <taxon>Hyphomicrobiales</taxon>
        <taxon>Pleomorphomonadaceae</taxon>
        <taxon>Oharaeibacter</taxon>
    </lineage>
</organism>
<dbReference type="SMART" id="SM01419">
    <property type="entry name" value="Thiol-ester_cl"/>
    <property type="match status" value="1"/>
</dbReference>
<dbReference type="InterPro" id="IPR041462">
    <property type="entry name" value="Bact_A2M_MG6"/>
</dbReference>
<dbReference type="InterPro" id="IPR049120">
    <property type="entry name" value="A2M_bMG2"/>
</dbReference>
<reference evidence="9 10" key="1">
    <citation type="submission" date="2019-03" db="EMBL/GenBank/DDBJ databases">
        <title>Genomic Encyclopedia of Type Strains, Phase IV (KMG-IV): sequencing the most valuable type-strain genomes for metagenomic binning, comparative biology and taxonomic classification.</title>
        <authorList>
            <person name="Goeker M."/>
        </authorList>
    </citation>
    <scope>NUCLEOTIDE SEQUENCE [LARGE SCALE GENOMIC DNA]</scope>
    <source>
        <strain evidence="9 10">DSM 102969</strain>
    </source>
</reference>
<dbReference type="PANTHER" id="PTHR40094:SF1">
    <property type="entry name" value="UBIQUITIN DOMAIN-CONTAINING PROTEIN"/>
    <property type="match status" value="1"/>
</dbReference>
<evidence type="ECO:0000259" key="8">
    <source>
        <dbReference type="SMART" id="SM01360"/>
    </source>
</evidence>
<feature type="domain" description="Alpha-2-macroglobulin bait region" evidence="7">
    <location>
        <begin position="603"/>
        <end position="734"/>
    </location>
</feature>
<keyword evidence="2 5" id="KW-0732">Signal</keyword>
<dbReference type="InterPro" id="IPR002890">
    <property type="entry name" value="MG2"/>
</dbReference>
<dbReference type="PANTHER" id="PTHR40094">
    <property type="entry name" value="ALPHA-2-MACROGLOBULIN HOMOLOG"/>
    <property type="match status" value="1"/>
</dbReference>
<dbReference type="Pfam" id="PF00024">
    <property type="entry name" value="PAN_1"/>
    <property type="match status" value="1"/>
</dbReference>
<protein>
    <recommendedName>
        <fullName evidence="11">Apple domain-containing protein</fullName>
    </recommendedName>
</protein>
<dbReference type="SMART" id="SM01360">
    <property type="entry name" value="A2M"/>
    <property type="match status" value="1"/>
</dbReference>
<keyword evidence="10" id="KW-1185">Reference proteome</keyword>
<name>A0A4R6RJ74_9HYPH</name>
<dbReference type="Pfam" id="PF17973">
    <property type="entry name" value="bMG10"/>
    <property type="match status" value="1"/>
</dbReference>
<dbReference type="CDD" id="cd01100">
    <property type="entry name" value="APPLE_Factor_XI_like"/>
    <property type="match status" value="1"/>
</dbReference>
<proteinExistence type="inferred from homology"/>
<dbReference type="Proteomes" id="UP000294547">
    <property type="component" value="Unassembled WGS sequence"/>
</dbReference>
<dbReference type="Gene3D" id="3.50.4.10">
    <property type="entry name" value="Hepatocyte Growth Factor"/>
    <property type="match status" value="1"/>
</dbReference>
<evidence type="ECO:0000313" key="9">
    <source>
        <dbReference type="EMBL" id="TDP86454.1"/>
    </source>
</evidence>
<comment type="caution">
    <text evidence="9">The sequence shown here is derived from an EMBL/GenBank/DDBJ whole genome shotgun (WGS) entry which is preliminary data.</text>
</comment>
<dbReference type="SUPFAM" id="SSF48239">
    <property type="entry name" value="Terpenoid cyclases/Protein prenyltransferases"/>
    <property type="match status" value="1"/>
</dbReference>
<sequence>MSVSGSFSRVARAVFAASVFLGASFAPALAAERRAIVTPDSDYFGRDLETLKNVDVDACEKACVADEACKAFTYNTKARWCFKKAEVGDMRSFAGAISGRIVETAAVDPNLADTRRAELNYLTGSYIDEARAFLGQLDKIEVPDDIAAVIQQAMDASMAGDPLTANDRYKTALAMDRDRYDLWEAFTAATLAVQSDDWEVKDRVQTEATAGAVNAYLHAAEPEQRGFSLQLLAKSLAARENWRLAIKTGRRALDANADKDFAGILEGWIEEHGFRVADNTVDTSSADPRICVVFSDPIAKDDANIADYVKVEGGDTLAVEAEDSQICVSGVAYGQRYHLSVRQGLPAADIEETLRRTVDLDVYVRDRDPLVRFVGRAYVLPKIDGATIPVVSVNVDTIEATVVRISDRSLVPAVGNGDFLSQLSSWQVDEMIASKGEKVWQGTVKVARDTNRDVTTAIPVGEVVGALKPGVYAMTAQAENTKDEWGSQATQWFVVTEMGLTSLTGNDGLHVVVRSLTSAGPVAGAKLTLLALNNDVLATATTDDQGYARFDAGLARGTGGAAPAMVAAVGPAGDFTFLDLAKTAFDLSDRGVDGRASPLPVDVWMATDRGVYRPGETVNLTALARDGKVDASPDVPLTMVVTRPDGVEHLRRVVADEGAGGRDFAIDLPGTAMRGAWTVAAYVDPKGDAVSTKTFQVEDFQPERIDFAVKTDAKVLKPGETVSASLDANWLYGAPAGNLAVEGEVYVTKADGIPTAPGYSFGLVDDEFTPVAEPVAGGPTGEDGHADIDLVTPNVGDTTLPLKAAVHVRVLDTNGRPVERRMTLPVSDGRARIGVDPQFDGHVEEGGNARFNVAVVDGEGIRSAAKGLKWTLDRIETRYQWYNSDGSWNYEPITATTRVANGTLDVGADEPAKLEARVTWGSYRLSVEDPAGATVPVTYSFEAGWYVAAGADETPDFLKISLDKQKYAVGDTLTAHLEPRFPGIALIQVVDDRLITMKTVEVAEGGADVALPVTADWGPGAYVTATLLRPMDVAAKRMPARALGLAWAAVDPGSRLLGVTVGAPDEMRPRGPLPIEVAVAGAAAGEDAYVTVAAIDVGILNLTGYKAPAPEDWYFAQRQLGIQFRDVYGQLIDTTLGARGEVRSGGDGGGISKLLGPPPTERLVAFFQGATKVDADGKLRVSFDMPDFNGTVKVMAVAWTKSAVGHGTKDVVVRDPVVVTASLPAFLAPGDRSRLRLDLTHVQGPAGAFKLTVSAAGSLVDVDEKLGNRLVEIAEKGTAEVLVPLKAIAVGDETITVGLEGPDGTTATKTLTMPVRANEPPVVRVSDFRLAAKDGKLSVGADLVADYLPGTASATVTVGHVAGIDLPGLVASLDKYPYGCTEQITSRALPLVYLDDVVLAAGLTGETPVRERVQQAVADVLVNQASNGSFGLWSPGSEDLWLDAYVTDFLTRAKEKGYAVPEVGFDLAVTNLKNRIAYSTDFTTGGEDVAYALYVLARNGRASIGDLRYFAETKLDAFVTPLAKAQLGAALALYGDNAKADAVFRAALGLLTDRPDRDKLWRIDYGSDLRDGAAILALASENRVKSVDQDQLGREIQKLADGSRWLSTQEQAWMLLAANALINGGAKPTMEVDGVRREGVFTGRYAPEALAKGVSVANLGDHALDARVTVTGVPTTPEPAGGDGYAIERTYYDLEGNVVDPAAVKLGDRLVVTLRVTTTETAQARLMVDDPLPAGFAIDNPSLVSAGDVSMLSSLPLATTAAATEYRSDRFVAAYDRSGGESEFAFAYMVRAIAPGTFQRPAAVVLDMYRPEKRARTESGAIEIVGPLQ</sequence>
<feature type="domain" description="Alpha-2-macroglobulin" evidence="8">
    <location>
        <begin position="1164"/>
        <end position="1253"/>
    </location>
</feature>
<dbReference type="InterPro" id="IPR001599">
    <property type="entry name" value="Macroglobln_a2"/>
</dbReference>
<dbReference type="Pfam" id="PF17972">
    <property type="entry name" value="bMG5"/>
    <property type="match status" value="1"/>
</dbReference>
<feature type="domain" description="Apple" evidence="6">
    <location>
        <begin position="37"/>
        <end position="99"/>
    </location>
</feature>
<dbReference type="InterPro" id="IPR041246">
    <property type="entry name" value="Bact_MG10"/>
</dbReference>
<dbReference type="OrthoDB" id="9767116at2"/>
<dbReference type="InterPro" id="IPR011625">
    <property type="entry name" value="A2M_N_BRD"/>
</dbReference>
<dbReference type="Pfam" id="PF07703">
    <property type="entry name" value="A2M_BRD"/>
    <property type="match status" value="1"/>
</dbReference>
<evidence type="ECO:0000259" key="6">
    <source>
        <dbReference type="SMART" id="SM00223"/>
    </source>
</evidence>
<feature type="domain" description="Alpha-2-macroglobulin bait region" evidence="7">
    <location>
        <begin position="958"/>
        <end position="1102"/>
    </location>
</feature>
<dbReference type="InterPro" id="IPR047565">
    <property type="entry name" value="Alpha-macroglob_thiol-ester_cl"/>
</dbReference>
<evidence type="ECO:0000259" key="7">
    <source>
        <dbReference type="SMART" id="SM01359"/>
    </source>
</evidence>
<dbReference type="SUPFAM" id="SSF57414">
    <property type="entry name" value="Hairpin loop containing domain-like"/>
    <property type="match status" value="1"/>
</dbReference>
<dbReference type="Pfam" id="PF01835">
    <property type="entry name" value="MG2"/>
    <property type="match status" value="1"/>
</dbReference>
<gene>
    <name evidence="9" type="ORF">EDD54_0329</name>
</gene>
<dbReference type="InterPro" id="IPR000177">
    <property type="entry name" value="Apple"/>
</dbReference>
<dbReference type="CDD" id="cd02891">
    <property type="entry name" value="A2M_like"/>
    <property type="match status" value="1"/>
</dbReference>
<keyword evidence="3" id="KW-0677">Repeat</keyword>
<dbReference type="InterPro" id="IPR026284">
    <property type="entry name" value="A2MG_proteobact"/>
</dbReference>
<dbReference type="InterPro" id="IPR041203">
    <property type="entry name" value="Bact_A2M_MG5"/>
</dbReference>
<dbReference type="PIRSF" id="PIRSF038980">
    <property type="entry name" value="A2M_bac"/>
    <property type="match status" value="1"/>
</dbReference>
<evidence type="ECO:0000256" key="3">
    <source>
        <dbReference type="ARBA" id="ARBA00022737"/>
    </source>
</evidence>
<dbReference type="GO" id="GO:0005576">
    <property type="term" value="C:extracellular region"/>
    <property type="evidence" value="ECO:0007669"/>
    <property type="project" value="InterPro"/>
</dbReference>
<dbReference type="SMART" id="SM01359">
    <property type="entry name" value="A2M_N_2"/>
    <property type="match status" value="2"/>
</dbReference>
<evidence type="ECO:0000256" key="2">
    <source>
        <dbReference type="ARBA" id="ARBA00022729"/>
    </source>
</evidence>
<comment type="similarity">
    <text evidence="1">Belongs to the protease inhibitor I39 (alpha-2-macroglobulin) family. Bacterial alpha-2-macroglobulin subfamily.</text>
</comment>
<dbReference type="Pfam" id="PF17962">
    <property type="entry name" value="bMG6"/>
    <property type="match status" value="1"/>
</dbReference>
<dbReference type="InterPro" id="IPR051802">
    <property type="entry name" value="YfhM-like"/>
</dbReference>
<dbReference type="Pfam" id="PF21142">
    <property type="entry name" value="A2M_bMG2"/>
    <property type="match status" value="1"/>
</dbReference>